<dbReference type="OrthoDB" id="3267178at2"/>
<evidence type="ECO:0000313" key="12">
    <source>
        <dbReference type="EMBL" id="OAV60895.1"/>
    </source>
</evidence>
<evidence type="ECO:0000256" key="9">
    <source>
        <dbReference type="ARBA" id="ARBA00023136"/>
    </source>
</evidence>
<dbReference type="AlphaFoldDB" id="A0A1B7LZL9"/>
<keyword evidence="7 11" id="KW-1133">Transmembrane helix</keyword>
<evidence type="ECO:0008006" key="14">
    <source>
        <dbReference type="Google" id="ProtNLM"/>
    </source>
</evidence>
<evidence type="ECO:0000256" key="2">
    <source>
        <dbReference type="ARBA" id="ARBA00006742"/>
    </source>
</evidence>
<evidence type="ECO:0000256" key="5">
    <source>
        <dbReference type="ARBA" id="ARBA00022692"/>
    </source>
</evidence>
<comment type="similarity">
    <text evidence="2">Belongs to the YajC family.</text>
</comment>
<feature type="compositionally biased region" description="Acidic residues" evidence="10">
    <location>
        <begin position="108"/>
        <end position="125"/>
    </location>
</feature>
<dbReference type="EMBL" id="LXEY01000018">
    <property type="protein sequence ID" value="OAV60895.1"/>
    <property type="molecule type" value="Genomic_DNA"/>
</dbReference>
<keyword evidence="5 11" id="KW-0812">Transmembrane</keyword>
<keyword evidence="3" id="KW-0813">Transport</keyword>
<keyword evidence="9 11" id="KW-0472">Membrane</keyword>
<evidence type="ECO:0000313" key="13">
    <source>
        <dbReference type="Proteomes" id="UP000078292"/>
    </source>
</evidence>
<dbReference type="PANTHER" id="PTHR33909:SF1">
    <property type="entry name" value="SEC TRANSLOCON ACCESSORY COMPLEX SUBUNIT YAJC"/>
    <property type="match status" value="1"/>
</dbReference>
<feature type="region of interest" description="Disordered" evidence="10">
    <location>
        <begin position="108"/>
        <end position="152"/>
    </location>
</feature>
<dbReference type="GO" id="GO:0005886">
    <property type="term" value="C:plasma membrane"/>
    <property type="evidence" value="ECO:0007669"/>
    <property type="project" value="UniProtKB-SubCell"/>
</dbReference>
<dbReference type="Pfam" id="PF02699">
    <property type="entry name" value="YajC"/>
    <property type="match status" value="1"/>
</dbReference>
<keyword evidence="6" id="KW-0653">Protein transport</keyword>
<evidence type="ECO:0000256" key="4">
    <source>
        <dbReference type="ARBA" id="ARBA00022475"/>
    </source>
</evidence>
<keyword evidence="8" id="KW-0811">Translocation</keyword>
<dbReference type="SMART" id="SM01323">
    <property type="entry name" value="YajC"/>
    <property type="match status" value="1"/>
</dbReference>
<keyword evidence="13" id="KW-1185">Reference proteome</keyword>
<evidence type="ECO:0000256" key="10">
    <source>
        <dbReference type="SAM" id="MobiDB-lite"/>
    </source>
</evidence>
<comment type="subcellular location">
    <subcellularLocation>
        <location evidence="1">Cell membrane</location>
        <topology evidence="1">Single-pass membrane protein</topology>
    </subcellularLocation>
</comment>
<organism evidence="12 13">
    <name type="scientific">Enteractinococcus helveticum</name>
    <dbReference type="NCBI Taxonomy" id="1837282"/>
    <lineage>
        <taxon>Bacteria</taxon>
        <taxon>Bacillati</taxon>
        <taxon>Actinomycetota</taxon>
        <taxon>Actinomycetes</taxon>
        <taxon>Micrococcales</taxon>
        <taxon>Micrococcaceae</taxon>
    </lineage>
</organism>
<proteinExistence type="inferred from homology"/>
<evidence type="ECO:0000256" key="11">
    <source>
        <dbReference type="SAM" id="Phobius"/>
    </source>
</evidence>
<evidence type="ECO:0000256" key="1">
    <source>
        <dbReference type="ARBA" id="ARBA00004162"/>
    </source>
</evidence>
<dbReference type="GO" id="GO:0015031">
    <property type="term" value="P:protein transport"/>
    <property type="evidence" value="ECO:0007669"/>
    <property type="project" value="UniProtKB-KW"/>
</dbReference>
<dbReference type="Proteomes" id="UP000078292">
    <property type="component" value="Unassembled WGS sequence"/>
</dbReference>
<feature type="compositionally biased region" description="Basic and acidic residues" evidence="10">
    <location>
        <begin position="141"/>
        <end position="152"/>
    </location>
</feature>
<reference evidence="12 13" key="1">
    <citation type="submission" date="2016-04" db="EMBL/GenBank/DDBJ databases">
        <title>First whole genome shotgun sequence of the bacterium Enteractinococcus sp. strain UASWS1574.</title>
        <authorList>
            <person name="Crovadore J."/>
            <person name="Chablais R."/>
            <person name="Lefort F."/>
        </authorList>
    </citation>
    <scope>NUCLEOTIDE SEQUENCE [LARGE SCALE GENOMIC DNA]</scope>
    <source>
        <strain evidence="12 13">UASWS1574</strain>
    </source>
</reference>
<dbReference type="PANTHER" id="PTHR33909">
    <property type="entry name" value="SEC TRANSLOCON ACCESSORY COMPLEX SUBUNIT YAJC"/>
    <property type="match status" value="1"/>
</dbReference>
<feature type="transmembrane region" description="Helical" evidence="11">
    <location>
        <begin position="24"/>
        <end position="41"/>
    </location>
</feature>
<dbReference type="RefSeq" id="WP_052504869.1">
    <property type="nucleotide sequence ID" value="NZ_LXEY01000018.1"/>
</dbReference>
<dbReference type="InterPro" id="IPR003849">
    <property type="entry name" value="Preprotein_translocase_YajC"/>
</dbReference>
<name>A0A1B7LZL9_9MICC</name>
<evidence type="ECO:0000256" key="8">
    <source>
        <dbReference type="ARBA" id="ARBA00023010"/>
    </source>
</evidence>
<evidence type="ECO:0000256" key="6">
    <source>
        <dbReference type="ARBA" id="ARBA00022927"/>
    </source>
</evidence>
<gene>
    <name evidence="12" type="ORF">A6F49_10480</name>
</gene>
<evidence type="ECO:0000256" key="7">
    <source>
        <dbReference type="ARBA" id="ARBA00022989"/>
    </source>
</evidence>
<evidence type="ECO:0000256" key="3">
    <source>
        <dbReference type="ARBA" id="ARBA00022448"/>
    </source>
</evidence>
<keyword evidence="4" id="KW-1003">Cell membrane</keyword>
<accession>A0A1B7LZL9</accession>
<protein>
    <recommendedName>
        <fullName evidence="14">Preprotein translocase subunit YajC</fullName>
    </recommendedName>
</protein>
<sequence length="152" mass="16948">MTHNAEFATVIAQAEGGQEGGSSMFMLLMLAVLGLLFFMMIRRSRKAMKTQQQQRASMEPGMQVMTTFGLYGTIIEVDRDDNKAVIELSPGHFATVHLQAIGQVVEETNAEELPESDITVDDIPDYPEQASPDTPDTDYGSEYKDPRDDRDR</sequence>
<dbReference type="STRING" id="1837282.A6F49_10480"/>
<dbReference type="NCBIfam" id="TIGR00739">
    <property type="entry name" value="yajC"/>
    <property type="match status" value="1"/>
</dbReference>
<comment type="caution">
    <text evidence="12">The sequence shown here is derived from an EMBL/GenBank/DDBJ whole genome shotgun (WGS) entry which is preliminary data.</text>
</comment>